<dbReference type="Gene3D" id="3.40.1260.10">
    <property type="entry name" value="DsrEFH-like"/>
    <property type="match status" value="1"/>
</dbReference>
<organism evidence="2 3">
    <name type="scientific">Thermoproteus uzoniensis (strain 768-20)</name>
    <dbReference type="NCBI Taxonomy" id="999630"/>
    <lineage>
        <taxon>Archaea</taxon>
        <taxon>Thermoproteota</taxon>
        <taxon>Thermoprotei</taxon>
        <taxon>Thermoproteales</taxon>
        <taxon>Thermoproteaceae</taxon>
        <taxon>Thermoproteus</taxon>
    </lineage>
</organism>
<dbReference type="PANTHER" id="PTHR34655">
    <property type="entry name" value="CONSERVED WITHIN P. AEROPHILUM"/>
    <property type="match status" value="1"/>
</dbReference>
<reference key="2">
    <citation type="submission" date="2011-03" db="EMBL/GenBank/DDBJ databases">
        <title>Complete genome sequence of the thermoacidophilic crenarchaeon Thermoproteus uzoniensis 768-20.</title>
        <authorList>
            <person name="Mardanov A.V."/>
            <person name="Gumerov V.M."/>
            <person name="Beletsky A.V."/>
            <person name="Prokofeva M.I."/>
            <person name="Bonch-Osmolovskaya E.A."/>
            <person name="Ravin N.V."/>
            <person name="Skryabin K.G."/>
        </authorList>
    </citation>
    <scope>NUCLEOTIDE SEQUENCE</scope>
    <source>
        <strain>768-20</strain>
    </source>
</reference>
<dbReference type="HOGENOM" id="CLU_121282_0_0_2"/>
<keyword evidence="1" id="KW-0472">Membrane</keyword>
<dbReference type="STRING" id="999630.TUZN_0718"/>
<dbReference type="InterPro" id="IPR003787">
    <property type="entry name" value="Sulphur_relay_DsrE/F-like"/>
</dbReference>
<dbReference type="KEGG" id="tuz:TUZN_0718"/>
<dbReference type="OrthoDB" id="25864at2157"/>
<dbReference type="GeneID" id="10360257"/>
<gene>
    <name evidence="2" type="ordered locus">TUZN_0718</name>
</gene>
<name>F2L4N0_THEU7</name>
<feature type="transmembrane region" description="Helical" evidence="1">
    <location>
        <begin position="20"/>
        <end position="45"/>
    </location>
</feature>
<dbReference type="RefSeq" id="WP_013679544.1">
    <property type="nucleotide sequence ID" value="NC_015315.1"/>
</dbReference>
<accession>F2L4N0</accession>
<keyword evidence="3" id="KW-1185">Reference proteome</keyword>
<dbReference type="EMBL" id="CP002590">
    <property type="protein sequence ID" value="AEA12208.1"/>
    <property type="molecule type" value="Genomic_DNA"/>
</dbReference>
<keyword evidence="1" id="KW-0812">Transmembrane</keyword>
<dbReference type="eggNOG" id="arCOG02067">
    <property type="taxonomic scope" value="Archaea"/>
</dbReference>
<dbReference type="AlphaFoldDB" id="F2L4N0"/>
<dbReference type="InterPro" id="IPR027396">
    <property type="entry name" value="DsrEFH-like"/>
</dbReference>
<dbReference type="Pfam" id="PF02635">
    <property type="entry name" value="DsrE"/>
    <property type="match status" value="1"/>
</dbReference>
<proteinExistence type="predicted"/>
<keyword evidence="1" id="KW-1133">Transmembrane helix</keyword>
<dbReference type="PANTHER" id="PTHR34655:SF3">
    <property type="match status" value="1"/>
</dbReference>
<evidence type="ECO:0000313" key="2">
    <source>
        <dbReference type="EMBL" id="AEA12208.1"/>
    </source>
</evidence>
<dbReference type="SUPFAM" id="SSF75169">
    <property type="entry name" value="DsrEFH-like"/>
    <property type="match status" value="1"/>
</dbReference>
<sequence length="129" mass="14164">MPKAVLLLSDNDLARAYHALAVAITAKAAGYDVYLFATGLGIYLFSRRPKTRLIGVPALARWYVSWKLKKLGAKPLEELAREALRLGIVVYVDEPVARMLGIEPVEGVKYGGTLSFLALSREADLVLTF</sequence>
<evidence type="ECO:0000313" key="3">
    <source>
        <dbReference type="Proteomes" id="UP000008138"/>
    </source>
</evidence>
<reference evidence="2 3" key="1">
    <citation type="journal article" date="2011" name="J. Bacteriol.">
        <title>Complete genome sequence of the thermoacidophilic crenarchaeon Thermoproteus uzoniensis 768-20.</title>
        <authorList>
            <person name="Mardanov A.V."/>
            <person name="Gumerov V.M."/>
            <person name="Beletsky A.V."/>
            <person name="Prokofeva M.I."/>
            <person name="Bonch-Osmolovskaya E.A."/>
            <person name="Ravin N.V."/>
            <person name="Skryabin K.G."/>
        </authorList>
    </citation>
    <scope>NUCLEOTIDE SEQUENCE [LARGE SCALE GENOMIC DNA]</scope>
    <source>
        <strain evidence="2 3">768-20</strain>
    </source>
</reference>
<protein>
    <submittedName>
        <fullName evidence="2">Peroxiredoxin-like protein</fullName>
    </submittedName>
</protein>
<dbReference type="Proteomes" id="UP000008138">
    <property type="component" value="Chromosome"/>
</dbReference>
<evidence type="ECO:0000256" key="1">
    <source>
        <dbReference type="SAM" id="Phobius"/>
    </source>
</evidence>